<keyword evidence="4" id="KW-1133">Transmembrane helix</keyword>
<keyword evidence="4" id="KW-0472">Membrane</keyword>
<dbReference type="EMBL" id="BAABCQ010000131">
    <property type="protein sequence ID" value="GAA3999150.1"/>
    <property type="molecule type" value="Genomic_DNA"/>
</dbReference>
<evidence type="ECO:0008006" key="7">
    <source>
        <dbReference type="Google" id="ProtNLM"/>
    </source>
</evidence>
<dbReference type="Gene3D" id="1.10.10.1320">
    <property type="entry name" value="Anti-sigma factor, zinc-finger domain"/>
    <property type="match status" value="1"/>
</dbReference>
<proteinExistence type="predicted"/>
<reference evidence="6" key="1">
    <citation type="journal article" date="2019" name="Int. J. Syst. Evol. Microbiol.">
        <title>The Global Catalogue of Microorganisms (GCM) 10K type strain sequencing project: providing services to taxonomists for standard genome sequencing and annotation.</title>
        <authorList>
            <consortium name="The Broad Institute Genomics Platform"/>
            <consortium name="The Broad Institute Genome Sequencing Center for Infectious Disease"/>
            <person name="Wu L."/>
            <person name="Ma J."/>
        </authorList>
    </citation>
    <scope>NUCLEOTIDE SEQUENCE [LARGE SCALE GENOMIC DNA]</scope>
    <source>
        <strain evidence="6">JCM 17027</strain>
    </source>
</reference>
<feature type="transmembrane region" description="Helical" evidence="4">
    <location>
        <begin position="146"/>
        <end position="168"/>
    </location>
</feature>
<name>A0ABP7RLI7_9ACTN</name>
<keyword evidence="2" id="KW-0804">Transcription</keyword>
<evidence type="ECO:0000256" key="2">
    <source>
        <dbReference type="ARBA" id="ARBA00023163"/>
    </source>
</evidence>
<evidence type="ECO:0000256" key="3">
    <source>
        <dbReference type="SAM" id="MobiDB-lite"/>
    </source>
</evidence>
<keyword evidence="6" id="KW-1185">Reference proteome</keyword>
<dbReference type="InterPro" id="IPR041916">
    <property type="entry name" value="Anti_sigma_zinc_sf"/>
</dbReference>
<organism evidence="5 6">
    <name type="scientific">Streptomyces marokkonensis</name>
    <dbReference type="NCBI Taxonomy" id="324855"/>
    <lineage>
        <taxon>Bacteria</taxon>
        <taxon>Bacillati</taxon>
        <taxon>Actinomycetota</taxon>
        <taxon>Actinomycetes</taxon>
        <taxon>Kitasatosporales</taxon>
        <taxon>Streptomycetaceae</taxon>
        <taxon>Streptomyces</taxon>
    </lineage>
</organism>
<evidence type="ECO:0000313" key="6">
    <source>
        <dbReference type="Proteomes" id="UP001500034"/>
    </source>
</evidence>
<feature type="region of interest" description="Disordered" evidence="3">
    <location>
        <begin position="194"/>
        <end position="231"/>
    </location>
</feature>
<protein>
    <recommendedName>
        <fullName evidence="7">Zinc-finger domain-containing protein</fullName>
    </recommendedName>
</protein>
<keyword evidence="1" id="KW-0805">Transcription regulation</keyword>
<dbReference type="Proteomes" id="UP001500034">
    <property type="component" value="Unassembled WGS sequence"/>
</dbReference>
<evidence type="ECO:0000256" key="4">
    <source>
        <dbReference type="SAM" id="Phobius"/>
    </source>
</evidence>
<evidence type="ECO:0000256" key="1">
    <source>
        <dbReference type="ARBA" id="ARBA00023015"/>
    </source>
</evidence>
<feature type="region of interest" description="Disordered" evidence="3">
    <location>
        <begin position="82"/>
        <end position="141"/>
    </location>
</feature>
<gene>
    <name evidence="5" type="ORF">GCM10022384_52800</name>
</gene>
<keyword evidence="4" id="KW-0812">Transmembrane</keyword>
<sequence length="306" mass="32103">MTSSTTDMTGHPDVAEISDLAEGLLPPLRTTALRRHLETCELCADVYASLEEIEGLLGTLPGPTRMPDDVADRIDAALAAEALPRAKTPETPEPVPATAGSVVDVHVDARVSRETSASVGRPAGHARSSSTGPGRKDHRRGGRRRIAFLGTVAAAAALGLGTVVVTSLTGGNPSDDTAQGQQTALADTFSEGKLKQQVTDLLPKEQDAQNGPRTPRSFGMESETGGDNRVFKQPTVPECIQKGIGRDDAALATKEGVYKGRGALLVVLPDASNGSRVTAYIVESTCVEQPAVSKAEILLKRSYTRS</sequence>
<evidence type="ECO:0000313" key="5">
    <source>
        <dbReference type="EMBL" id="GAA3999150.1"/>
    </source>
</evidence>
<accession>A0ABP7RLI7</accession>
<comment type="caution">
    <text evidence="5">The sequence shown here is derived from an EMBL/GenBank/DDBJ whole genome shotgun (WGS) entry which is preliminary data.</text>
</comment>